<evidence type="ECO:0008006" key="5">
    <source>
        <dbReference type="Google" id="ProtNLM"/>
    </source>
</evidence>
<evidence type="ECO:0000256" key="1">
    <source>
        <dbReference type="SAM" id="MobiDB-lite"/>
    </source>
</evidence>
<reference evidence="3 4" key="1">
    <citation type="submission" date="2019-11" db="EMBL/GenBank/DDBJ databases">
        <authorList>
            <person name="He Y."/>
        </authorList>
    </citation>
    <scope>NUCLEOTIDE SEQUENCE [LARGE SCALE GENOMIC DNA]</scope>
    <source>
        <strain evidence="3 4">SCSIO 58843</strain>
    </source>
</reference>
<keyword evidence="2" id="KW-0472">Membrane</keyword>
<dbReference type="EMBL" id="CP045851">
    <property type="protein sequence ID" value="QGG95552.1"/>
    <property type="molecule type" value="Genomic_DNA"/>
</dbReference>
<dbReference type="Proteomes" id="UP000334019">
    <property type="component" value="Chromosome"/>
</dbReference>
<feature type="region of interest" description="Disordered" evidence="1">
    <location>
        <begin position="14"/>
        <end position="53"/>
    </location>
</feature>
<evidence type="ECO:0000313" key="4">
    <source>
        <dbReference type="Proteomes" id="UP000334019"/>
    </source>
</evidence>
<proteinExistence type="predicted"/>
<dbReference type="AlphaFoldDB" id="A0A5Q2RKV4"/>
<feature type="transmembrane region" description="Helical" evidence="2">
    <location>
        <begin position="63"/>
        <end position="88"/>
    </location>
</feature>
<evidence type="ECO:0000313" key="3">
    <source>
        <dbReference type="EMBL" id="QGG95552.1"/>
    </source>
</evidence>
<feature type="region of interest" description="Disordered" evidence="1">
    <location>
        <begin position="146"/>
        <end position="166"/>
    </location>
</feature>
<dbReference type="RefSeq" id="WP_153759659.1">
    <property type="nucleotide sequence ID" value="NZ_CP045851.1"/>
</dbReference>
<protein>
    <recommendedName>
        <fullName evidence="5">Cell division protein FtsL</fullName>
    </recommendedName>
</protein>
<accession>A0A5Q2RKV4</accession>
<evidence type="ECO:0000256" key="2">
    <source>
        <dbReference type="SAM" id="Phobius"/>
    </source>
</evidence>
<sequence>MSVLTTGESRRLAAAAEAAAARATGAPARRRAPGVPDHGPRTAPSRPPLRLVEPPARPKRLSVGLLSTMCLVAVFLGVFALAAMHSLVVQAQFEKDRLEQSVAERRDQIDARRVEVARLESPAAVVASATELGMVVPEDRVYLLPDAPADGTVPAPPPDEPGLAAP</sequence>
<dbReference type="KEGG" id="atq:GH723_10850"/>
<keyword evidence="4" id="KW-1185">Reference proteome</keyword>
<keyword evidence="2" id="KW-1133">Transmembrane helix</keyword>
<gene>
    <name evidence="3" type="ORF">GH723_10850</name>
</gene>
<organism evidence="3 4">
    <name type="scientific">Actinomarinicola tropica</name>
    <dbReference type="NCBI Taxonomy" id="2789776"/>
    <lineage>
        <taxon>Bacteria</taxon>
        <taxon>Bacillati</taxon>
        <taxon>Actinomycetota</taxon>
        <taxon>Acidimicrobiia</taxon>
        <taxon>Acidimicrobiales</taxon>
        <taxon>Iamiaceae</taxon>
        <taxon>Actinomarinicola</taxon>
    </lineage>
</organism>
<name>A0A5Q2RKV4_9ACTN</name>
<keyword evidence="2" id="KW-0812">Transmembrane</keyword>
<feature type="compositionally biased region" description="Low complexity" evidence="1">
    <location>
        <begin position="14"/>
        <end position="27"/>
    </location>
</feature>